<sequence>MDGFIVFRKTSAWRWAVVVLAAVALTGCGASRNGPAAHHGAPAGAPPVPATRALSLEEIATTIGCPPAIQVDAAELRQAACTASTGRYVIVTFVTDKGTRDWLDYAQMYGGTYLVGVRWTVVSSPDLLQRLRGSLGGRIEAPRHGMGTAMSGATVPSARRAH</sequence>
<dbReference type="EMBL" id="JBHMEI010000030">
    <property type="protein sequence ID" value="MFB9205790.1"/>
    <property type="molecule type" value="Genomic_DNA"/>
</dbReference>
<feature type="chain" id="PRO_5047223536" description="Lipoprotein" evidence="2">
    <location>
        <begin position="31"/>
        <end position="162"/>
    </location>
</feature>
<reference evidence="3 4" key="1">
    <citation type="submission" date="2024-09" db="EMBL/GenBank/DDBJ databases">
        <authorList>
            <person name="Sun Q."/>
            <person name="Mori K."/>
        </authorList>
    </citation>
    <scope>NUCLEOTIDE SEQUENCE [LARGE SCALE GENOMIC DNA]</scope>
    <source>
        <strain evidence="3 4">CCM 3426</strain>
    </source>
</reference>
<name>A0ABV5IPE2_9ACTN</name>
<accession>A0ABV5IPE2</accession>
<proteinExistence type="predicted"/>
<evidence type="ECO:0008006" key="5">
    <source>
        <dbReference type="Google" id="ProtNLM"/>
    </source>
</evidence>
<keyword evidence="4" id="KW-1185">Reference proteome</keyword>
<feature type="signal peptide" evidence="2">
    <location>
        <begin position="1"/>
        <end position="30"/>
    </location>
</feature>
<dbReference type="Proteomes" id="UP001589647">
    <property type="component" value="Unassembled WGS sequence"/>
</dbReference>
<comment type="caution">
    <text evidence="3">The sequence shown here is derived from an EMBL/GenBank/DDBJ whole genome shotgun (WGS) entry which is preliminary data.</text>
</comment>
<dbReference type="RefSeq" id="WP_189649440.1">
    <property type="nucleotide sequence ID" value="NZ_BMRC01000010.1"/>
</dbReference>
<gene>
    <name evidence="3" type="ORF">ACFFV7_31660</name>
</gene>
<feature type="region of interest" description="Disordered" evidence="1">
    <location>
        <begin position="139"/>
        <end position="162"/>
    </location>
</feature>
<evidence type="ECO:0000313" key="3">
    <source>
        <dbReference type="EMBL" id="MFB9205790.1"/>
    </source>
</evidence>
<evidence type="ECO:0000256" key="2">
    <source>
        <dbReference type="SAM" id="SignalP"/>
    </source>
</evidence>
<evidence type="ECO:0000256" key="1">
    <source>
        <dbReference type="SAM" id="MobiDB-lite"/>
    </source>
</evidence>
<keyword evidence="2" id="KW-0732">Signal</keyword>
<evidence type="ECO:0000313" key="4">
    <source>
        <dbReference type="Proteomes" id="UP001589647"/>
    </source>
</evidence>
<protein>
    <recommendedName>
        <fullName evidence="5">Lipoprotein</fullName>
    </recommendedName>
</protein>
<organism evidence="3 4">
    <name type="scientific">Nonomuraea spiralis</name>
    <dbReference type="NCBI Taxonomy" id="46182"/>
    <lineage>
        <taxon>Bacteria</taxon>
        <taxon>Bacillati</taxon>
        <taxon>Actinomycetota</taxon>
        <taxon>Actinomycetes</taxon>
        <taxon>Streptosporangiales</taxon>
        <taxon>Streptosporangiaceae</taxon>
        <taxon>Nonomuraea</taxon>
    </lineage>
</organism>